<reference evidence="1 2" key="1">
    <citation type="journal article" date="2018" name="Genome Biol. Evol.">
        <title>Multiple Roots of Fruiting Body Formation in Amoebozoa.</title>
        <authorList>
            <person name="Hillmann F."/>
            <person name="Forbes G."/>
            <person name="Novohradska S."/>
            <person name="Ferling I."/>
            <person name="Riege K."/>
            <person name="Groth M."/>
            <person name="Westermann M."/>
            <person name="Marz M."/>
            <person name="Spaller T."/>
            <person name="Winckler T."/>
            <person name="Schaap P."/>
            <person name="Glockner G."/>
        </authorList>
    </citation>
    <scope>NUCLEOTIDE SEQUENCE [LARGE SCALE GENOMIC DNA]</scope>
    <source>
        <strain evidence="1 2">Jena</strain>
    </source>
</reference>
<evidence type="ECO:0000313" key="1">
    <source>
        <dbReference type="EMBL" id="PRP83206.1"/>
    </source>
</evidence>
<sequence length="185" mass="20644">MIILKQSAEKYDMNHKRADNLSFVTSEKSAVVHIGSHLRNGMSDFSPILAESGHLKGSDPLVPWSPNSYDQRGMSNLMEGSRTTPGLPRSGICFHLRPFASEMNANYAKVERHMAYTLRVRIRSVQIGLIPNVCMRNRVTSDLRDGVRSSLTPLPCRTTPGLPRSGICFHLRPFASEMNANYAKV</sequence>
<protein>
    <submittedName>
        <fullName evidence="1">Uncharacterized protein</fullName>
    </submittedName>
</protein>
<dbReference type="InParanoid" id="A0A2P6NGW9"/>
<keyword evidence="2" id="KW-1185">Reference proteome</keyword>
<organism evidence="1 2">
    <name type="scientific">Planoprotostelium fungivorum</name>
    <dbReference type="NCBI Taxonomy" id="1890364"/>
    <lineage>
        <taxon>Eukaryota</taxon>
        <taxon>Amoebozoa</taxon>
        <taxon>Evosea</taxon>
        <taxon>Variosea</taxon>
        <taxon>Cavosteliida</taxon>
        <taxon>Cavosteliaceae</taxon>
        <taxon>Planoprotostelium</taxon>
    </lineage>
</organism>
<comment type="caution">
    <text evidence="1">The sequence shown here is derived from an EMBL/GenBank/DDBJ whole genome shotgun (WGS) entry which is preliminary data.</text>
</comment>
<dbReference type="EMBL" id="MDYQ01000087">
    <property type="protein sequence ID" value="PRP83206.1"/>
    <property type="molecule type" value="Genomic_DNA"/>
</dbReference>
<dbReference type="AlphaFoldDB" id="A0A2P6NGW9"/>
<dbReference type="Proteomes" id="UP000241769">
    <property type="component" value="Unassembled WGS sequence"/>
</dbReference>
<proteinExistence type="predicted"/>
<accession>A0A2P6NGW9</accession>
<name>A0A2P6NGW9_9EUKA</name>
<evidence type="ECO:0000313" key="2">
    <source>
        <dbReference type="Proteomes" id="UP000241769"/>
    </source>
</evidence>
<gene>
    <name evidence="1" type="ORF">PROFUN_09370</name>
</gene>